<sequence>MKTSRFGITRRTGNIRLQVVINFSWRGEPRGRILAQERLVNGGKSFGNCGCEFFFGGVFYEALPTKYNICCRQLSSVGELWAMWSIGNRPFMLYSCVAARRQVGCCHAGFITTDVVIQDETGSVVAMQEVMGTIVGGKEAMASKDGLVFAKDNWFSMVRVECDYAGCAKSKFRFSLYSKSCFIFEYLFDA</sequence>
<proteinExistence type="predicted"/>
<comment type="caution">
    <text evidence="1">The sequence shown here is derived from an EMBL/GenBank/DDBJ whole genome shotgun (WGS) entry which is preliminary data.</text>
</comment>
<gene>
    <name evidence="1" type="ORF">Adt_09788</name>
</gene>
<accession>A0ABD1UI64</accession>
<dbReference type="Proteomes" id="UP001604336">
    <property type="component" value="Unassembled WGS sequence"/>
</dbReference>
<organism evidence="1 2">
    <name type="scientific">Abeliophyllum distichum</name>
    <dbReference type="NCBI Taxonomy" id="126358"/>
    <lineage>
        <taxon>Eukaryota</taxon>
        <taxon>Viridiplantae</taxon>
        <taxon>Streptophyta</taxon>
        <taxon>Embryophyta</taxon>
        <taxon>Tracheophyta</taxon>
        <taxon>Spermatophyta</taxon>
        <taxon>Magnoliopsida</taxon>
        <taxon>eudicotyledons</taxon>
        <taxon>Gunneridae</taxon>
        <taxon>Pentapetalae</taxon>
        <taxon>asterids</taxon>
        <taxon>lamiids</taxon>
        <taxon>Lamiales</taxon>
        <taxon>Oleaceae</taxon>
        <taxon>Forsythieae</taxon>
        <taxon>Abeliophyllum</taxon>
    </lineage>
</organism>
<dbReference type="AlphaFoldDB" id="A0ABD1UI64"/>
<reference evidence="2" key="1">
    <citation type="submission" date="2024-07" db="EMBL/GenBank/DDBJ databases">
        <title>Two chromosome-level genome assemblies of Korean endemic species Abeliophyllum distichum and Forsythia ovata (Oleaceae).</title>
        <authorList>
            <person name="Jang H."/>
        </authorList>
    </citation>
    <scope>NUCLEOTIDE SEQUENCE [LARGE SCALE GENOMIC DNA]</scope>
</reference>
<evidence type="ECO:0000313" key="2">
    <source>
        <dbReference type="Proteomes" id="UP001604336"/>
    </source>
</evidence>
<name>A0ABD1UI64_9LAMI</name>
<evidence type="ECO:0000313" key="1">
    <source>
        <dbReference type="EMBL" id="KAL2524734.1"/>
    </source>
</evidence>
<protein>
    <submittedName>
        <fullName evidence="1">Uncharacterized protein</fullName>
    </submittedName>
</protein>
<keyword evidence="2" id="KW-1185">Reference proteome</keyword>
<dbReference type="EMBL" id="JBFOLK010000003">
    <property type="protein sequence ID" value="KAL2524734.1"/>
    <property type="molecule type" value="Genomic_DNA"/>
</dbReference>